<keyword evidence="2" id="KW-0479">Metal-binding</keyword>
<dbReference type="InterPro" id="IPR023867">
    <property type="entry name" value="Sulphatase_maturase_rSAM"/>
</dbReference>
<keyword evidence="1" id="KW-0949">S-adenosyl-L-methionine</keyword>
<keyword evidence="3" id="KW-0408">Iron</keyword>
<name>A0A2T0K3F8_9ACTN</name>
<dbReference type="EMBL" id="PVMZ01000016">
    <property type="protein sequence ID" value="PRX17378.1"/>
    <property type="molecule type" value="Genomic_DNA"/>
</dbReference>
<evidence type="ECO:0000256" key="4">
    <source>
        <dbReference type="ARBA" id="ARBA00023014"/>
    </source>
</evidence>
<sequence>MSAPVVERVASRIAEHAVRHRLTEVGVVLHGGEPLLLGRARLREILTVLRATVGAATALDLRMQTNGIRLDEPMAELLLESGVRAGVSLDGNRAANDRHRRYRNGASSHERTLRGLALLRSPRYRPAYAGILCTIDVRNDPIAVYEALLEQEPPRIDLLLPHATWDDPPPHAAPGTTPYADWLLRIHRRWLADGRPVPIRLFDALHATATGRHSGTESIGIERGELAVVETDGSWEQPDSMKTAFHGAAATGLTVFTASADDLLATPVMRRRQSGLSGLGPTCRACPVVTRCGGGLFAHRFRSGAGFANPSVYCADLKGLVSAMHSEPLAGPTGQSALPDRVFDELASGGGDGACVAHLTAAQESINRALLVAAADSLTGAAAAAWSLLADLDRINPDVVRRVLVHPFVRAWAVRLLAGRDDPARFADLAAAAAVIAGIDAEVAVTPRGGRVHLPTLGTLTLPDAGEALVSGTGTVRWPGGRAQLTPGDPGWAPAASIALDDLTVLLEDADPYRDCHDWPPAGSLTADDRWAWAASLRAAWPSVLRDAPEQAAGLAGGLTTITPLVPDEVTLRSATSRQAYGALGIALTADPAAMAVMLVHEFQHTKLGAVLDLIDLVDPDASGLIKVGWRPDPRPAEGVLQGIYAHLAVADMWRRRAGRGEPEAAGNYTMYREWTGAAIGELSASGALTAPGRRFVDRMAATIEAWV</sequence>
<evidence type="ECO:0000256" key="3">
    <source>
        <dbReference type="ARBA" id="ARBA00023004"/>
    </source>
</evidence>
<dbReference type="GO" id="GO:0016491">
    <property type="term" value="F:oxidoreductase activity"/>
    <property type="evidence" value="ECO:0007669"/>
    <property type="project" value="InterPro"/>
</dbReference>
<organism evidence="6 7">
    <name type="scientific">Actinoplanes italicus</name>
    <dbReference type="NCBI Taxonomy" id="113567"/>
    <lineage>
        <taxon>Bacteria</taxon>
        <taxon>Bacillati</taxon>
        <taxon>Actinomycetota</taxon>
        <taxon>Actinomycetes</taxon>
        <taxon>Micromonosporales</taxon>
        <taxon>Micromonosporaceae</taxon>
        <taxon>Actinoplanes</taxon>
    </lineage>
</organism>
<dbReference type="InterPro" id="IPR007197">
    <property type="entry name" value="rSAM"/>
</dbReference>
<proteinExistence type="predicted"/>
<dbReference type="PANTHER" id="PTHR43273">
    <property type="entry name" value="ANAEROBIC SULFATASE-MATURATING ENZYME HOMOLOG ASLB-RELATED"/>
    <property type="match status" value="1"/>
</dbReference>
<dbReference type="InterPro" id="IPR026337">
    <property type="entry name" value="AKG_HExxH"/>
</dbReference>
<comment type="caution">
    <text evidence="6">The sequence shown here is derived from an EMBL/GenBank/DDBJ whole genome shotgun (WGS) entry which is preliminary data.</text>
</comment>
<keyword evidence="4" id="KW-0411">Iron-sulfur</keyword>
<reference evidence="6 7" key="1">
    <citation type="submission" date="2018-03" db="EMBL/GenBank/DDBJ databases">
        <title>Genomic Encyclopedia of Archaeal and Bacterial Type Strains, Phase II (KMG-II): from individual species to whole genera.</title>
        <authorList>
            <person name="Goeker M."/>
        </authorList>
    </citation>
    <scope>NUCLEOTIDE SEQUENCE [LARGE SCALE GENOMIC DNA]</scope>
    <source>
        <strain evidence="6 7">DSM 43146</strain>
    </source>
</reference>
<dbReference type="InterPro" id="IPR013785">
    <property type="entry name" value="Aldolase_TIM"/>
</dbReference>
<dbReference type="SUPFAM" id="SSF102114">
    <property type="entry name" value="Radical SAM enzymes"/>
    <property type="match status" value="1"/>
</dbReference>
<dbReference type="CDD" id="cd01335">
    <property type="entry name" value="Radical_SAM"/>
    <property type="match status" value="1"/>
</dbReference>
<evidence type="ECO:0000259" key="5">
    <source>
        <dbReference type="Pfam" id="PF04055"/>
    </source>
</evidence>
<dbReference type="NCBIfam" id="TIGR04267">
    <property type="entry name" value="mod_HExxH"/>
    <property type="match status" value="1"/>
</dbReference>
<gene>
    <name evidence="6" type="ORF">CLV67_116154</name>
</gene>
<dbReference type="GO" id="GO:0051536">
    <property type="term" value="F:iron-sulfur cluster binding"/>
    <property type="evidence" value="ECO:0007669"/>
    <property type="project" value="UniProtKB-KW"/>
</dbReference>
<evidence type="ECO:0000256" key="2">
    <source>
        <dbReference type="ARBA" id="ARBA00022723"/>
    </source>
</evidence>
<evidence type="ECO:0000256" key="1">
    <source>
        <dbReference type="ARBA" id="ARBA00022691"/>
    </source>
</evidence>
<dbReference type="PANTHER" id="PTHR43273:SF8">
    <property type="entry name" value="RADICAL SAM DOMAIN PROTEIN"/>
    <property type="match status" value="1"/>
</dbReference>
<accession>A0A2T0K3F8</accession>
<dbReference type="Gene3D" id="3.20.20.70">
    <property type="entry name" value="Aldolase class I"/>
    <property type="match status" value="1"/>
</dbReference>
<protein>
    <recommendedName>
        <fullName evidence="5">Radical SAM core domain-containing protein</fullName>
    </recommendedName>
</protein>
<dbReference type="AlphaFoldDB" id="A0A2T0K3F8"/>
<dbReference type="InterPro" id="IPR058240">
    <property type="entry name" value="rSAM_sf"/>
</dbReference>
<evidence type="ECO:0000313" key="6">
    <source>
        <dbReference type="EMBL" id="PRX17378.1"/>
    </source>
</evidence>
<evidence type="ECO:0000313" key="7">
    <source>
        <dbReference type="Proteomes" id="UP000239415"/>
    </source>
</evidence>
<dbReference type="NCBIfam" id="TIGR04269">
    <property type="entry name" value="SAM_SPASM_FxsB"/>
    <property type="match status" value="1"/>
</dbReference>
<dbReference type="Proteomes" id="UP000239415">
    <property type="component" value="Unassembled WGS sequence"/>
</dbReference>
<feature type="domain" description="Radical SAM core" evidence="5">
    <location>
        <begin position="13"/>
        <end position="121"/>
    </location>
</feature>
<dbReference type="GO" id="GO:0046872">
    <property type="term" value="F:metal ion binding"/>
    <property type="evidence" value="ECO:0007669"/>
    <property type="project" value="UniProtKB-KW"/>
</dbReference>
<dbReference type="InterPro" id="IPR026335">
    <property type="entry name" value="rSAM_SPASM_FxsB"/>
</dbReference>
<keyword evidence="7" id="KW-1185">Reference proteome</keyword>
<dbReference type="Pfam" id="PF04055">
    <property type="entry name" value="Radical_SAM"/>
    <property type="match status" value="1"/>
</dbReference>